<organism evidence="1">
    <name type="scientific">Albugo laibachii Nc14</name>
    <dbReference type="NCBI Taxonomy" id="890382"/>
    <lineage>
        <taxon>Eukaryota</taxon>
        <taxon>Sar</taxon>
        <taxon>Stramenopiles</taxon>
        <taxon>Oomycota</taxon>
        <taxon>Peronosporomycetes</taxon>
        <taxon>Albuginales</taxon>
        <taxon>Albuginaceae</taxon>
        <taxon>Albugo</taxon>
    </lineage>
</organism>
<gene>
    <name evidence="1" type="primary">AlNc14C393G11302</name>
    <name evidence="1" type="ORF">ALNC14_127420</name>
</gene>
<name>F0WYN9_9STRA</name>
<dbReference type="AlphaFoldDB" id="F0WYN9"/>
<reference evidence="1" key="2">
    <citation type="submission" date="2011-02" db="EMBL/GenBank/DDBJ databases">
        <authorList>
            <person name="MacLean D."/>
        </authorList>
    </citation>
    <scope>NUCLEOTIDE SEQUENCE</scope>
</reference>
<reference evidence="1" key="1">
    <citation type="journal article" date="2011" name="PLoS Biol.">
        <title>Gene gain and loss during evolution of obligate parasitism in the white rust pathogen of Arabidopsis thaliana.</title>
        <authorList>
            <person name="Kemen E."/>
            <person name="Gardiner A."/>
            <person name="Schultz-Larsen T."/>
            <person name="Kemen A.C."/>
            <person name="Balmuth A.L."/>
            <person name="Robert-Seilaniantz A."/>
            <person name="Bailey K."/>
            <person name="Holub E."/>
            <person name="Studholme D.J."/>
            <person name="Maclean D."/>
            <person name="Jones J.D."/>
        </authorList>
    </citation>
    <scope>NUCLEOTIDE SEQUENCE</scope>
</reference>
<dbReference type="EMBL" id="FR824436">
    <property type="protein sequence ID" value="CCA26598.1"/>
    <property type="molecule type" value="Genomic_DNA"/>
</dbReference>
<protein>
    <submittedName>
        <fullName evidence="1">Uncharacterized protein AlNc14C393G11302</fullName>
    </submittedName>
</protein>
<dbReference type="HOGENOM" id="CLU_1002809_0_0_1"/>
<sequence>MLVLSVLHYIYLNSRESGFETAEMKADYAARRALYEELLLRSKQGLDSISVDESRTHFDLQNGAWIPTTTSTNASFVCAAIPEGQINKFHALLLDIKRIIDDKRLDPSSSCAFWVQPKDMHVTIFQTSHYSDPVPDVKYRRVQVIDFLNSCVSNMASAIFLYPERVIIASSGAVLLLYNALEGAKNDGIEYIRSEAASKLGDWLPRKQTRVIWHSTLGRILENVPLESLRQAQHYCDVESSCLRNKIGEIEIKKLWYVEEEALYSMKGPRIEVILNE</sequence>
<accession>F0WYN9</accession>
<proteinExistence type="predicted"/>
<evidence type="ECO:0000313" key="1">
    <source>
        <dbReference type="EMBL" id="CCA26598.1"/>
    </source>
</evidence>